<organism evidence="3 4">
    <name type="scientific">Tetracentron sinense</name>
    <name type="common">Spur-leaf</name>
    <dbReference type="NCBI Taxonomy" id="13715"/>
    <lineage>
        <taxon>Eukaryota</taxon>
        <taxon>Viridiplantae</taxon>
        <taxon>Streptophyta</taxon>
        <taxon>Embryophyta</taxon>
        <taxon>Tracheophyta</taxon>
        <taxon>Spermatophyta</taxon>
        <taxon>Magnoliopsida</taxon>
        <taxon>Trochodendrales</taxon>
        <taxon>Trochodendraceae</taxon>
        <taxon>Tetracentron</taxon>
    </lineage>
</organism>
<dbReference type="Pfam" id="PF07795">
    <property type="entry name" value="DUF1635"/>
    <property type="match status" value="1"/>
</dbReference>
<evidence type="ECO:0000313" key="3">
    <source>
        <dbReference type="EMBL" id="KAF8396736.1"/>
    </source>
</evidence>
<dbReference type="AlphaFoldDB" id="A0A835DB73"/>
<dbReference type="PANTHER" id="PTHR33431:SF12">
    <property type="entry name" value="HIGH MOBILITY GROUP BOX PROTEIN, PUTATIVE (DUF1635)-RELATED"/>
    <property type="match status" value="1"/>
</dbReference>
<protein>
    <submittedName>
        <fullName evidence="3">Uncharacterized protein</fullName>
    </submittedName>
</protein>
<comment type="caution">
    <text evidence="3">The sequence shown here is derived from an EMBL/GenBank/DDBJ whole genome shotgun (WGS) entry which is preliminary data.</text>
</comment>
<reference evidence="3 4" key="1">
    <citation type="submission" date="2020-04" db="EMBL/GenBank/DDBJ databases">
        <title>Plant Genome Project.</title>
        <authorList>
            <person name="Zhang R.-G."/>
        </authorList>
    </citation>
    <scope>NUCLEOTIDE SEQUENCE [LARGE SCALE GENOMIC DNA]</scope>
    <source>
        <strain evidence="3">YNK0</strain>
        <tissue evidence="3">Leaf</tissue>
    </source>
</reference>
<accession>A0A835DB73</accession>
<evidence type="ECO:0000256" key="2">
    <source>
        <dbReference type="SAM" id="MobiDB-lite"/>
    </source>
</evidence>
<gene>
    <name evidence="3" type="ORF">HHK36_018366</name>
</gene>
<evidence type="ECO:0000256" key="1">
    <source>
        <dbReference type="SAM" id="Coils"/>
    </source>
</evidence>
<dbReference type="OMA" id="PRIMNNE"/>
<dbReference type="OrthoDB" id="778241at2759"/>
<dbReference type="EMBL" id="JABCRI010000012">
    <property type="protein sequence ID" value="KAF8396736.1"/>
    <property type="molecule type" value="Genomic_DNA"/>
</dbReference>
<evidence type="ECO:0000313" key="4">
    <source>
        <dbReference type="Proteomes" id="UP000655225"/>
    </source>
</evidence>
<dbReference type="Proteomes" id="UP000655225">
    <property type="component" value="Unassembled WGS sequence"/>
</dbReference>
<feature type="compositionally biased region" description="Polar residues" evidence="2">
    <location>
        <begin position="113"/>
        <end position="128"/>
    </location>
</feature>
<dbReference type="PANTHER" id="PTHR33431">
    <property type="entry name" value="ENABLED-LIKE PROTEIN (DUF1635)"/>
    <property type="match status" value="1"/>
</dbReference>
<proteinExistence type="predicted"/>
<keyword evidence="1" id="KW-0175">Coiled coil</keyword>
<dbReference type="InterPro" id="IPR012862">
    <property type="entry name" value="DUF1635"/>
</dbReference>
<feature type="coiled-coil region" evidence="1">
    <location>
        <begin position="37"/>
        <end position="85"/>
    </location>
</feature>
<name>A0A835DB73_TETSI</name>
<feature type="region of interest" description="Disordered" evidence="2">
    <location>
        <begin position="102"/>
        <end position="128"/>
    </location>
</feature>
<keyword evidence="4" id="KW-1185">Reference proteome</keyword>
<sequence length="313" mass="34878">MEGMASLWSYQEFIQPTHTFYTQQSIDELKQMLLYTNLELESTRMEAKEEIRKNEENVKQLLQFLKKARQERDEARNQLQTLLNKVIPSSPTKICTVPPYFQPESPHVKPTRENSSITDSDGPSETYNPVDSFYDSVSSPDLSNMNMTGTSNIGAPQRPFVHQSNSAISMGIISSAMTKMDHTSLVDNLGKGKPLPQKGRLLQAVIEAGPLLQTLLVAGPLPQWRNPPPLQPFRIPPVSMKGCDPETANHKPVANPNFTVQISHGSPETYSTSMLDFTSGSTSCLNNGQLISAGVDGDLMHHQIPTKKRQRFQ</sequence>